<accession>A8LVK9</accession>
<dbReference type="OrthoDB" id="4249166at2"/>
<dbReference type="HOGENOM" id="CLU_145416_0_0_11"/>
<evidence type="ECO:0008006" key="2">
    <source>
        <dbReference type="Google" id="ProtNLM"/>
    </source>
</evidence>
<evidence type="ECO:0000313" key="1">
    <source>
        <dbReference type="EMBL" id="ABV97477.1"/>
    </source>
</evidence>
<dbReference type="PATRIC" id="fig|391037.6.peg.1609"/>
<gene>
    <name evidence="1" type="ordered locus">Sare_1582</name>
</gene>
<dbReference type="KEGG" id="saq:Sare_1582"/>
<name>A8LVK9_SALAI</name>
<dbReference type="EMBL" id="CP000850">
    <property type="protein sequence ID" value="ABV97477.1"/>
    <property type="molecule type" value="Genomic_DNA"/>
</dbReference>
<dbReference type="InterPro" id="IPR012340">
    <property type="entry name" value="NA-bd_OB-fold"/>
</dbReference>
<dbReference type="STRING" id="391037.Sare_1582"/>
<organism evidence="1">
    <name type="scientific">Salinispora arenicola (strain CNS-205)</name>
    <dbReference type="NCBI Taxonomy" id="391037"/>
    <lineage>
        <taxon>Bacteria</taxon>
        <taxon>Bacillati</taxon>
        <taxon>Actinomycetota</taxon>
        <taxon>Actinomycetes</taxon>
        <taxon>Micromonosporales</taxon>
        <taxon>Micromonosporaceae</taxon>
        <taxon>Salinispora</taxon>
    </lineage>
</organism>
<proteinExistence type="predicted"/>
<dbReference type="SUPFAM" id="SSF50249">
    <property type="entry name" value="Nucleic acid-binding proteins"/>
    <property type="match status" value="1"/>
</dbReference>
<dbReference type="eggNOG" id="COG0539">
    <property type="taxonomic scope" value="Bacteria"/>
</dbReference>
<sequence length="151" mass="16865">MRARCRGQHRRTTALRLRQDGRWMLACQVGRLPTVQINAIPKLIVRGWATMSPDAWSLLDGRAERARRSWTETKSALPVGERVRARILATMPFGVFVEIDGQPDALGLVEIATLPRGGELPAIGVYLDLVVVNHADHNRQVRLRPATEAVE</sequence>
<protein>
    <recommendedName>
        <fullName evidence="2">S1 motif domain-containing protein</fullName>
    </recommendedName>
</protein>
<reference evidence="1" key="1">
    <citation type="submission" date="2007-10" db="EMBL/GenBank/DDBJ databases">
        <title>Complete sequence of Salinispora arenicola CNS-205.</title>
        <authorList>
            <consortium name="US DOE Joint Genome Institute"/>
            <person name="Copeland A."/>
            <person name="Lucas S."/>
            <person name="Lapidus A."/>
            <person name="Barry K."/>
            <person name="Glavina del Rio T."/>
            <person name="Dalin E."/>
            <person name="Tice H."/>
            <person name="Pitluck S."/>
            <person name="Foster B."/>
            <person name="Schmutz J."/>
            <person name="Larimer F."/>
            <person name="Land M."/>
            <person name="Hauser L."/>
            <person name="Kyrpides N."/>
            <person name="Ivanova N."/>
            <person name="Jensen P.R."/>
            <person name="Moore B.S."/>
            <person name="Penn K."/>
            <person name="Jenkins C."/>
            <person name="Udwary D."/>
            <person name="Xiang L."/>
            <person name="Gontang E."/>
            <person name="Richardson P."/>
        </authorList>
    </citation>
    <scope>NUCLEOTIDE SEQUENCE [LARGE SCALE GENOMIC DNA]</scope>
    <source>
        <strain evidence="1">CNS-205</strain>
    </source>
</reference>
<dbReference type="AlphaFoldDB" id="A8LVK9"/>